<dbReference type="GO" id="GO:0003712">
    <property type="term" value="F:transcription coregulator activity"/>
    <property type="evidence" value="ECO:0007669"/>
    <property type="project" value="TreeGrafter"/>
</dbReference>
<dbReference type="GO" id="GO:0005634">
    <property type="term" value="C:nucleus"/>
    <property type="evidence" value="ECO:0007669"/>
    <property type="project" value="TreeGrafter"/>
</dbReference>
<evidence type="ECO:0000313" key="9">
    <source>
        <dbReference type="EMBL" id="EAR90820.1"/>
    </source>
</evidence>
<dbReference type="HOGENOM" id="CLU_649724_0_0_1"/>
<keyword evidence="3 5" id="KW-0862">Zinc</keyword>
<dbReference type="SUPFAM" id="SSF57716">
    <property type="entry name" value="Glucocorticoid receptor-like (DNA-binding domain)"/>
    <property type="match status" value="3"/>
</dbReference>
<keyword evidence="1 5" id="KW-0479">Metal-binding</keyword>
<dbReference type="InterPro" id="IPR001781">
    <property type="entry name" value="Znf_LIM"/>
</dbReference>
<feature type="compositionally biased region" description="Polar residues" evidence="6">
    <location>
        <begin position="319"/>
        <end position="339"/>
    </location>
</feature>
<dbReference type="eggNOG" id="KOG1703">
    <property type="taxonomic scope" value="Eukaryota"/>
</dbReference>
<keyword evidence="10" id="KW-1185">Reference proteome</keyword>
<evidence type="ECO:0000313" key="10">
    <source>
        <dbReference type="Proteomes" id="UP000009168"/>
    </source>
</evidence>
<dbReference type="RefSeq" id="XP_001011065.1">
    <property type="nucleotide sequence ID" value="XM_001011065.2"/>
</dbReference>
<dbReference type="PROSITE" id="PS51089">
    <property type="entry name" value="HP"/>
    <property type="match status" value="1"/>
</dbReference>
<dbReference type="GO" id="GO:0046872">
    <property type="term" value="F:metal ion binding"/>
    <property type="evidence" value="ECO:0007669"/>
    <property type="project" value="UniProtKB-KW"/>
</dbReference>
<dbReference type="KEGG" id="tet:TTHERM_00142270"/>
<dbReference type="PANTHER" id="PTHR24205:SF16">
    <property type="entry name" value="GH01042P-RELATED"/>
    <property type="match status" value="1"/>
</dbReference>
<dbReference type="GO" id="GO:0003779">
    <property type="term" value="F:actin binding"/>
    <property type="evidence" value="ECO:0007669"/>
    <property type="project" value="InterPro"/>
</dbReference>
<feature type="compositionally biased region" description="Polar residues" evidence="6">
    <location>
        <begin position="350"/>
        <end position="361"/>
    </location>
</feature>
<organism evidence="9 10">
    <name type="scientific">Tetrahymena thermophila (strain SB210)</name>
    <dbReference type="NCBI Taxonomy" id="312017"/>
    <lineage>
        <taxon>Eukaryota</taxon>
        <taxon>Sar</taxon>
        <taxon>Alveolata</taxon>
        <taxon>Ciliophora</taxon>
        <taxon>Intramacronucleata</taxon>
        <taxon>Oligohymenophorea</taxon>
        <taxon>Hymenostomatida</taxon>
        <taxon>Tetrahymenina</taxon>
        <taxon>Tetrahymenidae</taxon>
        <taxon>Tetrahymena</taxon>
    </lineage>
</organism>
<proteinExistence type="predicted"/>
<dbReference type="InterPro" id="IPR003128">
    <property type="entry name" value="Villin_headpiece"/>
</dbReference>
<dbReference type="CDD" id="cd08368">
    <property type="entry name" value="LIM"/>
    <property type="match status" value="3"/>
</dbReference>
<dbReference type="PANTHER" id="PTHR24205">
    <property type="entry name" value="FOUR AND A HALF LIM DOMAINS PROTEIN"/>
    <property type="match status" value="1"/>
</dbReference>
<dbReference type="Pfam" id="PF02209">
    <property type="entry name" value="VHP"/>
    <property type="match status" value="1"/>
</dbReference>
<dbReference type="AlphaFoldDB" id="I7M0R9"/>
<evidence type="ECO:0000256" key="3">
    <source>
        <dbReference type="ARBA" id="ARBA00022833"/>
    </source>
</evidence>
<feature type="region of interest" description="Disordered" evidence="6">
    <location>
        <begin position="319"/>
        <end position="361"/>
    </location>
</feature>
<dbReference type="STRING" id="312017.I7M0R9"/>
<evidence type="ECO:0000256" key="5">
    <source>
        <dbReference type="PROSITE-ProRule" id="PRU00125"/>
    </source>
</evidence>
<name>I7M0R9_TETTS</name>
<sequence length="423" mass="49788">MEQPSICAKCNEQINDAKCVIVGEKFYHENHFTCSSCQADLSTQQYHQENDDYYCIECYSQNIAPKCAACGLAIIENIVQLADGVELHKECFVCFRCKKQLTAEYVQDEDKHIVCNECLEQSVDKCDSCQQAILDCKISTGGKVYHQSCFKCNKCDLVIEQENHLEQDGQIFHARCLNLQCSYCNEIILSGYYKYKDMLYHIECYEKEKQELQREQEQINNNTEQLLADVREEVEKEEQKLKEEEEEQQRKKQHEEEEERKKELERNNQLELEKLKQMEKDTQKTQQLKTQQLAQKQKIQDQQNEDQGKQKLSDKIKQFETNNSQNKEIQVKQNDNNASLKVEEPKKETIPNTSSSNQSEPISYKVIPYSVLTSNPPSDVDFTKKEVYLSDQEFHKIFQMNKQEFAALKAWRQKELKQKHKLF</sequence>
<dbReference type="SMART" id="SM00132">
    <property type="entry name" value="LIM"/>
    <property type="match status" value="3"/>
</dbReference>
<dbReference type="GO" id="GO:0007010">
    <property type="term" value="P:cytoskeleton organization"/>
    <property type="evidence" value="ECO:0007669"/>
    <property type="project" value="InterPro"/>
</dbReference>
<dbReference type="SUPFAM" id="SSF47050">
    <property type="entry name" value="VHP, Villin headpiece domain"/>
    <property type="match status" value="1"/>
</dbReference>
<dbReference type="Pfam" id="PF00412">
    <property type="entry name" value="LIM"/>
    <property type="match status" value="3"/>
</dbReference>
<reference evidence="10" key="1">
    <citation type="journal article" date="2006" name="PLoS Biol.">
        <title>Macronuclear genome sequence of the ciliate Tetrahymena thermophila, a model eukaryote.</title>
        <authorList>
            <person name="Eisen J.A."/>
            <person name="Coyne R.S."/>
            <person name="Wu M."/>
            <person name="Wu D."/>
            <person name="Thiagarajan M."/>
            <person name="Wortman J.R."/>
            <person name="Badger J.H."/>
            <person name="Ren Q."/>
            <person name="Amedeo P."/>
            <person name="Jones K.M."/>
            <person name="Tallon L.J."/>
            <person name="Delcher A.L."/>
            <person name="Salzberg S.L."/>
            <person name="Silva J.C."/>
            <person name="Haas B.J."/>
            <person name="Majoros W.H."/>
            <person name="Farzad M."/>
            <person name="Carlton J.M."/>
            <person name="Smith R.K. Jr."/>
            <person name="Garg J."/>
            <person name="Pearlman R.E."/>
            <person name="Karrer K.M."/>
            <person name="Sun L."/>
            <person name="Manning G."/>
            <person name="Elde N.C."/>
            <person name="Turkewitz A.P."/>
            <person name="Asai D.J."/>
            <person name="Wilkes D.E."/>
            <person name="Wang Y."/>
            <person name="Cai H."/>
            <person name="Collins K."/>
            <person name="Stewart B.A."/>
            <person name="Lee S.R."/>
            <person name="Wilamowska K."/>
            <person name="Weinberg Z."/>
            <person name="Ruzzo W.L."/>
            <person name="Wloga D."/>
            <person name="Gaertig J."/>
            <person name="Frankel J."/>
            <person name="Tsao C.-C."/>
            <person name="Gorovsky M.A."/>
            <person name="Keeling P.J."/>
            <person name="Waller R.F."/>
            <person name="Patron N.J."/>
            <person name="Cherry J.M."/>
            <person name="Stover N.A."/>
            <person name="Krieger C.J."/>
            <person name="del Toro C."/>
            <person name="Ryder H.F."/>
            <person name="Williamson S.C."/>
            <person name="Barbeau R.A."/>
            <person name="Hamilton E.P."/>
            <person name="Orias E."/>
        </authorList>
    </citation>
    <scope>NUCLEOTIDE SEQUENCE [LARGE SCALE GENOMIC DNA]</scope>
    <source>
        <strain evidence="10">SB210</strain>
    </source>
</reference>
<evidence type="ECO:0000259" key="7">
    <source>
        <dbReference type="PROSITE" id="PS50023"/>
    </source>
</evidence>
<evidence type="ECO:0000259" key="8">
    <source>
        <dbReference type="PROSITE" id="PS51089"/>
    </source>
</evidence>
<feature type="domain" description="LIM zinc-binding" evidence="7">
    <location>
        <begin position="124"/>
        <end position="183"/>
    </location>
</feature>
<dbReference type="EMBL" id="GG662793">
    <property type="protein sequence ID" value="EAR90820.1"/>
    <property type="molecule type" value="Genomic_DNA"/>
</dbReference>
<gene>
    <name evidence="9" type="ORF">TTHERM_00142270</name>
</gene>
<evidence type="ECO:0000256" key="4">
    <source>
        <dbReference type="ARBA" id="ARBA00023038"/>
    </source>
</evidence>
<dbReference type="InParanoid" id="I7M0R9"/>
<dbReference type="Proteomes" id="UP000009168">
    <property type="component" value="Unassembled WGS sequence"/>
</dbReference>
<dbReference type="GeneID" id="7827493"/>
<dbReference type="SMART" id="SM00153">
    <property type="entry name" value="VHP"/>
    <property type="match status" value="1"/>
</dbReference>
<accession>I7M0R9</accession>
<evidence type="ECO:0000256" key="2">
    <source>
        <dbReference type="ARBA" id="ARBA00022737"/>
    </source>
</evidence>
<feature type="region of interest" description="Disordered" evidence="6">
    <location>
        <begin position="233"/>
        <end position="270"/>
    </location>
</feature>
<dbReference type="Gene3D" id="2.10.110.10">
    <property type="entry name" value="Cysteine Rich Protein"/>
    <property type="match status" value="3"/>
</dbReference>
<evidence type="ECO:0000256" key="6">
    <source>
        <dbReference type="SAM" id="MobiDB-lite"/>
    </source>
</evidence>
<keyword evidence="2" id="KW-0677">Repeat</keyword>
<protein>
    <submittedName>
        <fullName evidence="9">LIM domain protein</fullName>
    </submittedName>
</protein>
<dbReference type="PROSITE" id="PS50023">
    <property type="entry name" value="LIM_DOMAIN_2"/>
    <property type="match status" value="2"/>
</dbReference>
<feature type="domain" description="LIM zinc-binding" evidence="7">
    <location>
        <begin position="5"/>
        <end position="65"/>
    </location>
</feature>
<evidence type="ECO:0000256" key="1">
    <source>
        <dbReference type="ARBA" id="ARBA00022723"/>
    </source>
</evidence>
<dbReference type="Gene3D" id="1.10.950.10">
    <property type="entry name" value="Villin headpiece domain"/>
    <property type="match status" value="1"/>
</dbReference>
<dbReference type="InterPro" id="IPR036886">
    <property type="entry name" value="Villin_headpiece_dom_sf"/>
</dbReference>
<dbReference type="OrthoDB" id="274660at2759"/>
<feature type="domain" description="HP" evidence="8">
    <location>
        <begin position="361"/>
        <end position="423"/>
    </location>
</feature>
<keyword evidence="4 5" id="KW-0440">LIM domain</keyword>
<dbReference type="PROSITE" id="PS00478">
    <property type="entry name" value="LIM_DOMAIN_1"/>
    <property type="match status" value="1"/>
</dbReference>